<sequence>MKIDDRELASILAGLRLLQQTHVLSLSNDIINIMTDGDQLVPLSPAEIDELCERINC</sequence>
<gene>
    <name evidence="1" type="ORF">IZ6_25660</name>
</gene>
<keyword evidence="2" id="KW-1185">Reference proteome</keyword>
<dbReference type="Proteomes" id="UP000515317">
    <property type="component" value="Chromosome"/>
</dbReference>
<evidence type="ECO:0000313" key="2">
    <source>
        <dbReference type="Proteomes" id="UP000515317"/>
    </source>
</evidence>
<accession>A0A6S6QXS4</accession>
<protein>
    <submittedName>
        <fullName evidence="1">Uncharacterized protein</fullName>
    </submittedName>
</protein>
<organism evidence="1 2">
    <name type="scientific">Terrihabitans soli</name>
    <dbReference type="NCBI Taxonomy" id="708113"/>
    <lineage>
        <taxon>Bacteria</taxon>
        <taxon>Pseudomonadati</taxon>
        <taxon>Pseudomonadota</taxon>
        <taxon>Alphaproteobacteria</taxon>
        <taxon>Hyphomicrobiales</taxon>
        <taxon>Terrihabitans</taxon>
    </lineage>
</organism>
<dbReference type="KEGG" id="tso:IZ6_25660"/>
<name>A0A6S6QXS4_9HYPH</name>
<dbReference type="RefSeq" id="WP_222875450.1">
    <property type="nucleotide sequence ID" value="NZ_AP023361.1"/>
</dbReference>
<proteinExistence type="predicted"/>
<evidence type="ECO:0000313" key="1">
    <source>
        <dbReference type="EMBL" id="BCJ91831.1"/>
    </source>
</evidence>
<reference evidence="1 2" key="1">
    <citation type="submission" date="2020-08" db="EMBL/GenBank/DDBJ databases">
        <title>Genome sequence of Rhizobiales bacterium strain IZ6.</title>
        <authorList>
            <person name="Nakai R."/>
            <person name="Naganuma T."/>
        </authorList>
    </citation>
    <scope>NUCLEOTIDE SEQUENCE [LARGE SCALE GENOMIC DNA]</scope>
    <source>
        <strain evidence="1 2">IZ6</strain>
    </source>
</reference>
<dbReference type="EMBL" id="AP023361">
    <property type="protein sequence ID" value="BCJ91831.1"/>
    <property type="molecule type" value="Genomic_DNA"/>
</dbReference>
<dbReference type="AlphaFoldDB" id="A0A6S6QXS4"/>